<keyword evidence="1" id="KW-0732">Signal</keyword>
<dbReference type="InterPro" id="IPR005456">
    <property type="entry name" value="Prepro-melanin_conc_hormone"/>
</dbReference>
<evidence type="ECO:0000313" key="2">
    <source>
        <dbReference type="EMBL" id="BBG56858.1"/>
    </source>
</evidence>
<dbReference type="GO" id="GO:0031777">
    <property type="term" value="F:type 1 melanin-concentrating hormone receptor binding"/>
    <property type="evidence" value="ECO:0007669"/>
    <property type="project" value="TreeGrafter"/>
</dbReference>
<dbReference type="AlphaFoldDB" id="A0A387LBD2"/>
<dbReference type="EMBL" id="LC427258">
    <property type="protein sequence ID" value="BBG56858.1"/>
    <property type="molecule type" value="mRNA"/>
</dbReference>
<gene>
    <name evidence="2" type="primary">MCH2</name>
</gene>
<dbReference type="Pfam" id="PF05824">
    <property type="entry name" value="Pro-MCH"/>
    <property type="match status" value="1"/>
</dbReference>
<reference evidence="2" key="1">
    <citation type="submission" date="2018-10" db="EMBL/GenBank/DDBJ databases">
        <title>Effects of green light on the growth of spotted halibut Verasper variegatus and Japanese flounder Paralichthys olivaceus, and the green light effects at different water temperatures in association with endocrine systems in spotted halibut.</title>
        <authorList>
            <person name="Kasagi S."/>
            <person name="Mizusawa K."/>
            <person name="Takahashi A."/>
        </authorList>
    </citation>
    <scope>NUCLEOTIDE SEQUENCE</scope>
    <source>
        <tissue evidence="2">Brain</tissue>
    </source>
</reference>
<dbReference type="PANTHER" id="PTHR12091">
    <property type="entry name" value="MELANIN-CONCENTRATING HORMONE"/>
    <property type="match status" value="1"/>
</dbReference>
<dbReference type="OrthoDB" id="8639774at2759"/>
<dbReference type="PANTHER" id="PTHR12091:SF2">
    <property type="entry name" value="PRO-MCH PRECURSOR"/>
    <property type="match status" value="1"/>
</dbReference>
<feature type="chain" id="PRO_5017196474" evidence="1">
    <location>
        <begin position="26"/>
        <end position="150"/>
    </location>
</feature>
<evidence type="ECO:0000256" key="1">
    <source>
        <dbReference type="SAM" id="SignalP"/>
    </source>
</evidence>
<accession>A0A387LBD2</accession>
<name>A0A387LBD2_VERVA</name>
<proteinExistence type="evidence at transcript level"/>
<feature type="signal peptide" evidence="1">
    <location>
        <begin position="1"/>
        <end position="25"/>
    </location>
</feature>
<dbReference type="GO" id="GO:0045202">
    <property type="term" value="C:synapse"/>
    <property type="evidence" value="ECO:0007669"/>
    <property type="project" value="GOC"/>
</dbReference>
<dbReference type="GO" id="GO:0007268">
    <property type="term" value="P:chemical synaptic transmission"/>
    <property type="evidence" value="ECO:0007669"/>
    <property type="project" value="InterPro"/>
</dbReference>
<organism evidence="2">
    <name type="scientific">Verasper variegatus</name>
    <name type="common">Spotted flounder</name>
    <dbReference type="NCBI Taxonomy" id="82366"/>
    <lineage>
        <taxon>Eukaryota</taxon>
        <taxon>Metazoa</taxon>
        <taxon>Chordata</taxon>
        <taxon>Craniata</taxon>
        <taxon>Vertebrata</taxon>
        <taxon>Euteleostomi</taxon>
        <taxon>Actinopterygii</taxon>
        <taxon>Neopterygii</taxon>
        <taxon>Teleostei</taxon>
        <taxon>Neoteleostei</taxon>
        <taxon>Acanthomorphata</taxon>
        <taxon>Carangaria</taxon>
        <taxon>Pleuronectiformes</taxon>
        <taxon>Pleuronectoidei</taxon>
        <taxon>Pleuronectidae</taxon>
        <taxon>Verasper</taxon>
    </lineage>
</organism>
<dbReference type="GO" id="GO:0030354">
    <property type="term" value="F:melanin-concentrating hormone activity"/>
    <property type="evidence" value="ECO:0007669"/>
    <property type="project" value="InterPro"/>
</dbReference>
<protein>
    <submittedName>
        <fullName evidence="2">Prepro-melanin concentrating hormone 2</fullName>
    </submittedName>
</protein>
<sequence length="150" mass="16695">MISVSSVLFTLVLFSELNSPLVTVASPTTKVEDGVIEQDGLSSFLGDEPMIEQAMVPPVYRGSLMLDNSIRDEDGNPKIFIISDMRQKGHGIRGLNSVLARSLPLLADHKLSRAPAEFSFKMDRRDTDFNMLRCMIGRVYRPCWESSNGT</sequence>